<dbReference type="PANTHER" id="PTHR30632:SF0">
    <property type="entry name" value="SULFATE-BINDING PROTEIN"/>
    <property type="match status" value="1"/>
</dbReference>
<dbReference type="SUPFAM" id="SSF53850">
    <property type="entry name" value="Periplasmic binding protein-like II"/>
    <property type="match status" value="1"/>
</dbReference>
<feature type="binding site" evidence="4">
    <location>
        <position position="208"/>
    </location>
    <ligand>
        <name>molybdate</name>
        <dbReference type="ChEBI" id="CHEBI:36264"/>
    </ligand>
</feature>
<dbReference type="NCBIfam" id="TIGR01256">
    <property type="entry name" value="modA"/>
    <property type="match status" value="1"/>
</dbReference>
<dbReference type="InterPro" id="IPR050682">
    <property type="entry name" value="ModA/WtpA"/>
</dbReference>
<evidence type="ECO:0000256" key="4">
    <source>
        <dbReference type="PIRSR" id="PIRSR004846-1"/>
    </source>
</evidence>
<feature type="binding site" evidence="4">
    <location>
        <position position="105"/>
    </location>
    <ligand>
        <name>molybdate</name>
        <dbReference type="ChEBI" id="CHEBI:36264"/>
    </ligand>
</feature>
<comment type="caution">
    <text evidence="6">The sequence shown here is derived from an EMBL/GenBank/DDBJ whole genome shotgun (WGS) entry which is preliminary data.</text>
</comment>
<dbReference type="Pfam" id="PF13531">
    <property type="entry name" value="SBP_bac_11"/>
    <property type="match status" value="1"/>
</dbReference>
<dbReference type="AlphaFoldDB" id="A0A2M9BU06"/>
<gene>
    <name evidence="6" type="ORF">CLV54_2381</name>
</gene>
<sequence length="289" mass="28249">MTSRTRLPRSASSTTALLTTALRGAPVLAALALVAALAGCAPAADAPSAAASSEASSTPGREAQHVEGAVTVFAAASLTGTFTELAKQFEQANPDATVTLNFGGSSALAEQINQGAPADVFAAASPATMTTVVDAGGVAGEPTVFASNTLEIAVPPGNPGGITGIADFGDEAKTIALCAPEVPCGAAAATVFEKAGITAAPDTLEQDVKAALTKVQLGEVDAAMVYRTDVLAAGDGVEGIEFAEAADAVNDYPIAVLSAAPNPTGAQAFVDFVLSEGAGVLAAAGFDAG</sequence>
<proteinExistence type="inferred from homology"/>
<dbReference type="GO" id="GO:0030973">
    <property type="term" value="F:molybdate ion binding"/>
    <property type="evidence" value="ECO:0007669"/>
    <property type="project" value="TreeGrafter"/>
</dbReference>
<evidence type="ECO:0000313" key="7">
    <source>
        <dbReference type="Proteomes" id="UP000230161"/>
    </source>
</evidence>
<organism evidence="6 7">
    <name type="scientific">Compostimonas suwonensis</name>
    <dbReference type="NCBI Taxonomy" id="1048394"/>
    <lineage>
        <taxon>Bacteria</taxon>
        <taxon>Bacillati</taxon>
        <taxon>Actinomycetota</taxon>
        <taxon>Actinomycetes</taxon>
        <taxon>Micrococcales</taxon>
        <taxon>Microbacteriaceae</taxon>
        <taxon>Compostimonas</taxon>
    </lineage>
</organism>
<reference evidence="6 7" key="1">
    <citation type="submission" date="2017-11" db="EMBL/GenBank/DDBJ databases">
        <title>Genomic Encyclopedia of Archaeal and Bacterial Type Strains, Phase II (KMG-II): From Individual Species to Whole Genera.</title>
        <authorList>
            <person name="Goeker M."/>
        </authorList>
    </citation>
    <scope>NUCLEOTIDE SEQUENCE [LARGE SCALE GENOMIC DNA]</scope>
    <source>
        <strain evidence="6 7">DSM 25625</strain>
    </source>
</reference>
<comment type="similarity">
    <text evidence="1">Belongs to the bacterial solute-binding protein ModA family.</text>
</comment>
<evidence type="ECO:0000256" key="3">
    <source>
        <dbReference type="ARBA" id="ARBA00022729"/>
    </source>
</evidence>
<dbReference type="RefSeq" id="WP_245861668.1">
    <property type="nucleotide sequence ID" value="NZ_PGFB01000004.1"/>
</dbReference>
<name>A0A2M9BU06_9MICO</name>
<evidence type="ECO:0000313" key="6">
    <source>
        <dbReference type="EMBL" id="PJJ61436.1"/>
    </source>
</evidence>
<dbReference type="Proteomes" id="UP000230161">
    <property type="component" value="Unassembled WGS sequence"/>
</dbReference>
<dbReference type="PANTHER" id="PTHR30632">
    <property type="entry name" value="MOLYBDATE-BINDING PERIPLASMIC PROTEIN"/>
    <property type="match status" value="1"/>
</dbReference>
<keyword evidence="3 5" id="KW-0732">Signal</keyword>
<dbReference type="GO" id="GO:0046872">
    <property type="term" value="F:metal ion binding"/>
    <property type="evidence" value="ECO:0007669"/>
    <property type="project" value="UniProtKB-KW"/>
</dbReference>
<keyword evidence="4" id="KW-0500">Molybdenum</keyword>
<dbReference type="Gene3D" id="3.40.190.10">
    <property type="entry name" value="Periplasmic binding protein-like II"/>
    <property type="match status" value="2"/>
</dbReference>
<dbReference type="InterPro" id="IPR005950">
    <property type="entry name" value="ModA"/>
</dbReference>
<protein>
    <submittedName>
        <fullName evidence="6">Molybdate transport system substrate-binding protein</fullName>
    </submittedName>
</protein>
<dbReference type="GO" id="GO:0015689">
    <property type="term" value="P:molybdate ion transport"/>
    <property type="evidence" value="ECO:0007669"/>
    <property type="project" value="InterPro"/>
</dbReference>
<feature type="signal peptide" evidence="5">
    <location>
        <begin position="1"/>
        <end position="43"/>
    </location>
</feature>
<dbReference type="PIRSF" id="PIRSF004846">
    <property type="entry name" value="ModA"/>
    <property type="match status" value="1"/>
</dbReference>
<accession>A0A2M9BU06</accession>
<evidence type="ECO:0000256" key="2">
    <source>
        <dbReference type="ARBA" id="ARBA00022723"/>
    </source>
</evidence>
<feature type="chain" id="PRO_5014967792" evidence="5">
    <location>
        <begin position="44"/>
        <end position="289"/>
    </location>
</feature>
<evidence type="ECO:0000256" key="5">
    <source>
        <dbReference type="SAM" id="SignalP"/>
    </source>
</evidence>
<feature type="binding site" evidence="4">
    <location>
        <position position="77"/>
    </location>
    <ligand>
        <name>molybdate</name>
        <dbReference type="ChEBI" id="CHEBI:36264"/>
    </ligand>
</feature>
<dbReference type="EMBL" id="PGFB01000004">
    <property type="protein sequence ID" value="PJJ61436.1"/>
    <property type="molecule type" value="Genomic_DNA"/>
</dbReference>
<keyword evidence="2 4" id="KW-0479">Metal-binding</keyword>
<feature type="binding site" evidence="4">
    <location>
        <position position="226"/>
    </location>
    <ligand>
        <name>molybdate</name>
        <dbReference type="ChEBI" id="CHEBI:36264"/>
    </ligand>
</feature>
<keyword evidence="7" id="KW-1185">Reference proteome</keyword>
<evidence type="ECO:0000256" key="1">
    <source>
        <dbReference type="ARBA" id="ARBA00009175"/>
    </source>
</evidence>